<organism evidence="2 3">
    <name type="scientific">Phytoactinopolyspora alkaliphila</name>
    <dbReference type="NCBI Taxonomy" id="1783498"/>
    <lineage>
        <taxon>Bacteria</taxon>
        <taxon>Bacillati</taxon>
        <taxon>Actinomycetota</taxon>
        <taxon>Actinomycetes</taxon>
        <taxon>Jiangellales</taxon>
        <taxon>Jiangellaceae</taxon>
        <taxon>Phytoactinopolyspora</taxon>
    </lineage>
</organism>
<feature type="domain" description="SAF" evidence="1">
    <location>
        <begin position="60"/>
        <end position="121"/>
    </location>
</feature>
<gene>
    <name evidence="2" type="ORF">G1H11_18610</name>
</gene>
<dbReference type="SMART" id="SM00858">
    <property type="entry name" value="SAF"/>
    <property type="match status" value="1"/>
</dbReference>
<dbReference type="InterPro" id="IPR013974">
    <property type="entry name" value="SAF"/>
</dbReference>
<evidence type="ECO:0000313" key="3">
    <source>
        <dbReference type="Proteomes" id="UP000469185"/>
    </source>
</evidence>
<name>A0A6N9YQR6_9ACTN</name>
<keyword evidence="3" id="KW-1185">Reference proteome</keyword>
<evidence type="ECO:0000313" key="2">
    <source>
        <dbReference type="EMBL" id="NED97314.1"/>
    </source>
</evidence>
<sequence length="228" mass="23175">MVIIGAPPAARGPAADMDAPQATRLRRARWRNPQLLAGVLLVLVSTVAGVRIVAGADDTVPVLVAVRDLSPGLPLTGELVEVRQVALRDAHEMYVPGPVRGDYVLRREVSAGELLPVSAVATADELAGGAGSLRLLALAVPSGEAPAGLGTGDVVDVWLTPEGEGEAELAASSLTLASAGADGTFGVSGGQTAVTVAVEATGEEPLEELVGRLVAASRDGRIYLSRLP</sequence>
<evidence type="ECO:0000259" key="1">
    <source>
        <dbReference type="SMART" id="SM00858"/>
    </source>
</evidence>
<proteinExistence type="predicted"/>
<protein>
    <recommendedName>
        <fullName evidence="1">SAF domain-containing protein</fullName>
    </recommendedName>
</protein>
<dbReference type="EMBL" id="JAAGOB010000010">
    <property type="protein sequence ID" value="NED97314.1"/>
    <property type="molecule type" value="Genomic_DNA"/>
</dbReference>
<dbReference type="Pfam" id="PF08666">
    <property type="entry name" value="SAF"/>
    <property type="match status" value="1"/>
</dbReference>
<dbReference type="Proteomes" id="UP000469185">
    <property type="component" value="Unassembled WGS sequence"/>
</dbReference>
<reference evidence="2 3" key="1">
    <citation type="submission" date="2020-02" db="EMBL/GenBank/DDBJ databases">
        <authorList>
            <person name="Li X.-J."/>
            <person name="Feng X.-M."/>
        </authorList>
    </citation>
    <scope>NUCLEOTIDE SEQUENCE [LARGE SCALE GENOMIC DNA]</scope>
    <source>
        <strain evidence="2 3">CGMCC 4.7225</strain>
    </source>
</reference>
<accession>A0A6N9YQR6</accession>
<comment type="caution">
    <text evidence="2">The sequence shown here is derived from an EMBL/GenBank/DDBJ whole genome shotgun (WGS) entry which is preliminary data.</text>
</comment>
<dbReference type="AlphaFoldDB" id="A0A6N9YQR6"/>
<dbReference type="RefSeq" id="WP_163820088.1">
    <property type="nucleotide sequence ID" value="NZ_JAAGOB010000010.1"/>
</dbReference>